<organism evidence="2 3">
    <name type="scientific">Heminiphilus faecis</name>
    <dbReference type="NCBI Taxonomy" id="2601703"/>
    <lineage>
        <taxon>Bacteria</taxon>
        <taxon>Pseudomonadati</taxon>
        <taxon>Bacteroidota</taxon>
        <taxon>Bacteroidia</taxon>
        <taxon>Bacteroidales</taxon>
        <taxon>Muribaculaceae</taxon>
        <taxon>Heminiphilus</taxon>
    </lineage>
</organism>
<evidence type="ECO:0000313" key="3">
    <source>
        <dbReference type="Proteomes" id="UP001565200"/>
    </source>
</evidence>
<name>A0ABV4D0G7_9BACT</name>
<dbReference type="Pfam" id="PF10576">
    <property type="entry name" value="EndIII_4Fe-2S"/>
    <property type="match status" value="1"/>
</dbReference>
<evidence type="ECO:0000256" key="1">
    <source>
        <dbReference type="SAM" id="Phobius"/>
    </source>
</evidence>
<keyword evidence="1" id="KW-1133">Transmembrane helix</keyword>
<keyword evidence="3" id="KW-1185">Reference proteome</keyword>
<protein>
    <submittedName>
        <fullName evidence="2">Uncharacterized protein</fullName>
    </submittedName>
</protein>
<evidence type="ECO:0000313" key="2">
    <source>
        <dbReference type="EMBL" id="MEY8246310.1"/>
    </source>
</evidence>
<accession>A0ABV4D0G7</accession>
<proteinExistence type="predicted"/>
<sequence>MTVCWTSTDFLLQWMWVALIVVCAVILAVRHFRKSWLRVRNARSPQCADCPIADTCVKDDARVSECADKDGDSGCCC</sequence>
<keyword evidence="1" id="KW-0812">Transmembrane</keyword>
<dbReference type="EMBL" id="JBCLPP010000040">
    <property type="protein sequence ID" value="MEY8246310.1"/>
    <property type="molecule type" value="Genomic_DNA"/>
</dbReference>
<dbReference type="RefSeq" id="WP_147438752.1">
    <property type="nucleotide sequence ID" value="NZ_JBCLPP010000040.1"/>
</dbReference>
<comment type="caution">
    <text evidence="2">The sequence shown here is derived from an EMBL/GenBank/DDBJ whole genome shotgun (WGS) entry which is preliminary data.</text>
</comment>
<feature type="transmembrane region" description="Helical" evidence="1">
    <location>
        <begin position="12"/>
        <end position="32"/>
    </location>
</feature>
<keyword evidence="1" id="KW-0472">Membrane</keyword>
<gene>
    <name evidence="2" type="ORF">AAK873_11890</name>
</gene>
<dbReference type="InterPro" id="IPR003651">
    <property type="entry name" value="Endonuclease3_FeS-loop_motif"/>
</dbReference>
<reference evidence="2 3" key="1">
    <citation type="submission" date="2024-03" db="EMBL/GenBank/DDBJ databases">
        <title>Mouse gut bacterial collection (mGBC) of GemPharmatech.</title>
        <authorList>
            <person name="He Y."/>
            <person name="Dong L."/>
            <person name="Wu D."/>
            <person name="Gao X."/>
            <person name="Lin Z."/>
        </authorList>
    </citation>
    <scope>NUCLEOTIDE SEQUENCE [LARGE SCALE GENOMIC DNA]</scope>
    <source>
        <strain evidence="2 3">54-13</strain>
    </source>
</reference>
<dbReference type="Proteomes" id="UP001565200">
    <property type="component" value="Unassembled WGS sequence"/>
</dbReference>